<organism evidence="1 2">
    <name type="scientific">Natrarchaeobaculum aegyptiacum</name>
    <dbReference type="NCBI Taxonomy" id="745377"/>
    <lineage>
        <taxon>Archaea</taxon>
        <taxon>Methanobacteriati</taxon>
        <taxon>Methanobacteriota</taxon>
        <taxon>Stenosarchaea group</taxon>
        <taxon>Halobacteria</taxon>
        <taxon>Halobacteriales</taxon>
        <taxon>Natrialbaceae</taxon>
        <taxon>Natrarchaeobaculum</taxon>
    </lineage>
</organism>
<gene>
    <name evidence="1" type="ORF">B1756_12565</name>
</gene>
<name>A0A2Z2HTF7_9EURY</name>
<keyword evidence="2" id="KW-1185">Reference proteome</keyword>
<reference evidence="2" key="1">
    <citation type="submission" date="2017-02" db="EMBL/GenBank/DDBJ databases">
        <title>Natronthermophilus aegyptiacus gen. nov.,sp. nov., an aerobic, extremely halophilic alkalithermophilic archaeon isolated from the athalassohaline Wadi An Natrun, Egypt.</title>
        <authorList>
            <person name="Zhao B."/>
        </authorList>
    </citation>
    <scope>NUCLEOTIDE SEQUENCE [LARGE SCALE GENOMIC DNA]</scope>
    <source>
        <strain evidence="2">JW/NM-HA 15</strain>
    </source>
</reference>
<dbReference type="AlphaFoldDB" id="A0A2Z2HTF7"/>
<dbReference type="EMBL" id="CP019893">
    <property type="protein sequence ID" value="ARS90479.1"/>
    <property type="molecule type" value="Genomic_DNA"/>
</dbReference>
<sequence>MNTEADVNPRFVVSNTVRSCATTDTLPALKPEGLRLFIPDPPILSSEHSCGRLAFRVGIETASYSISELFDA</sequence>
<evidence type="ECO:0000313" key="2">
    <source>
        <dbReference type="Proteomes" id="UP000250088"/>
    </source>
</evidence>
<evidence type="ECO:0000313" key="1">
    <source>
        <dbReference type="EMBL" id="ARS90479.1"/>
    </source>
</evidence>
<protein>
    <submittedName>
        <fullName evidence="1">Uncharacterized protein</fullName>
    </submittedName>
</protein>
<dbReference type="KEGG" id="naj:B1756_12565"/>
<accession>A0A2Z2HTF7</accession>
<proteinExistence type="predicted"/>
<dbReference type="Proteomes" id="UP000250088">
    <property type="component" value="Chromosome"/>
</dbReference>